<comment type="caution">
    <text evidence="2">The sequence shown here is derived from an EMBL/GenBank/DDBJ whole genome shotgun (WGS) entry which is preliminary data.</text>
</comment>
<protein>
    <submittedName>
        <fullName evidence="2">Phage baseplate assembly protein V</fullName>
    </submittedName>
</protein>
<dbReference type="EMBL" id="RJLS01000081">
    <property type="protein sequence ID" value="RNM16923.1"/>
    <property type="molecule type" value="Genomic_DNA"/>
</dbReference>
<dbReference type="InterPro" id="IPR044033">
    <property type="entry name" value="GpV-like_apex"/>
</dbReference>
<feature type="non-terminal residue" evidence="2">
    <location>
        <position position="1"/>
    </location>
</feature>
<dbReference type="Proteomes" id="UP000271870">
    <property type="component" value="Unassembled WGS sequence"/>
</dbReference>
<dbReference type="Pfam" id="PF18946">
    <property type="entry name" value="Apex"/>
    <property type="match status" value="1"/>
</dbReference>
<feature type="compositionally biased region" description="Polar residues" evidence="1">
    <location>
        <begin position="1"/>
        <end position="10"/>
    </location>
</feature>
<accession>A0ABX9WQG9</accession>
<keyword evidence="3" id="KW-1185">Reference proteome</keyword>
<proteinExistence type="predicted"/>
<evidence type="ECO:0000313" key="3">
    <source>
        <dbReference type="Proteomes" id="UP000271870"/>
    </source>
</evidence>
<sequence>EITDKTSTLSHVRDIYDSHNHPGDSGGTTGAPNQSM</sequence>
<feature type="compositionally biased region" description="Basic and acidic residues" evidence="1">
    <location>
        <begin position="11"/>
        <end position="22"/>
    </location>
</feature>
<evidence type="ECO:0000313" key="2">
    <source>
        <dbReference type="EMBL" id="RNM16923.1"/>
    </source>
</evidence>
<organism evidence="2 3">
    <name type="scientific">Dickeya undicola</name>
    <dbReference type="NCBI Taxonomy" id="1577887"/>
    <lineage>
        <taxon>Bacteria</taxon>
        <taxon>Pseudomonadati</taxon>
        <taxon>Pseudomonadota</taxon>
        <taxon>Gammaproteobacteria</taxon>
        <taxon>Enterobacterales</taxon>
        <taxon>Pectobacteriaceae</taxon>
        <taxon>Dickeya</taxon>
    </lineage>
</organism>
<reference evidence="2 3" key="1">
    <citation type="submission" date="2018-11" db="EMBL/GenBank/DDBJ databases">
        <title>Characterization of surface water Dickeya isolates.</title>
        <authorList>
            <person name="Van Gijsegem F."/>
            <person name="Pedron J."/>
        </authorList>
    </citation>
    <scope>NUCLEOTIDE SEQUENCE [LARGE SCALE GENOMIC DNA]</scope>
    <source>
        <strain evidence="2 3">FVG10-MFV-A16</strain>
    </source>
</reference>
<evidence type="ECO:0000256" key="1">
    <source>
        <dbReference type="SAM" id="MobiDB-lite"/>
    </source>
</evidence>
<gene>
    <name evidence="2" type="ORF">EFS38_20560</name>
</gene>
<name>A0ABX9WQG9_9GAMM</name>
<feature type="region of interest" description="Disordered" evidence="1">
    <location>
        <begin position="1"/>
        <end position="36"/>
    </location>
</feature>